<dbReference type="KEGG" id="vcn:VOLCADRAFT_97345"/>
<dbReference type="InParanoid" id="D8UCI3"/>
<dbReference type="Proteomes" id="UP000001058">
    <property type="component" value="Unassembled WGS sequence"/>
</dbReference>
<sequence>MGSGGTWLGINVRSGRLAFLTNLRSLDPIEPTSHNSSASCASRGELVTNFLTGSASPQEYMQSVPGDHYQGFNLVVGHLLTGGDSQVGAFAYINNSPDSGVATSSSGGGGGSSSCGAVAAPAVELLEPGRIYGLSNGRLMEWPKVTSGIRALQELLPRVTQGEPVPYDRIFGELLGDSKRLVPLKTSATGTGPASGSDENAAGAAADIPTGRQHAGDDAVEHLTTTARARGNESVPQDKGEEAKRTGAAVAAANPACGRGDSDSAASIETYDLDGMREGLEHITSGRFVAAVQSPWGLYGTRSQTVIVVWHDGSSEVRERHRRDDGTWGEEVVLFSCCTILLVKN</sequence>
<feature type="region of interest" description="Disordered" evidence="1">
    <location>
        <begin position="185"/>
        <end position="247"/>
    </location>
</feature>
<evidence type="ECO:0000256" key="1">
    <source>
        <dbReference type="SAM" id="MobiDB-lite"/>
    </source>
</evidence>
<evidence type="ECO:0000313" key="3">
    <source>
        <dbReference type="Proteomes" id="UP000001058"/>
    </source>
</evidence>
<dbReference type="RefSeq" id="XP_002956412.1">
    <property type="nucleotide sequence ID" value="XM_002956366.1"/>
</dbReference>
<feature type="compositionally biased region" description="Polar residues" evidence="1">
    <location>
        <begin position="186"/>
        <end position="198"/>
    </location>
</feature>
<dbReference type="eggNOG" id="KOG2342">
    <property type="taxonomic scope" value="Eukaryota"/>
</dbReference>
<organism evidence="3">
    <name type="scientific">Volvox carteri f. nagariensis</name>
    <dbReference type="NCBI Taxonomy" id="3068"/>
    <lineage>
        <taxon>Eukaryota</taxon>
        <taxon>Viridiplantae</taxon>
        <taxon>Chlorophyta</taxon>
        <taxon>core chlorophytes</taxon>
        <taxon>Chlorophyceae</taxon>
        <taxon>CS clade</taxon>
        <taxon>Chlamydomonadales</taxon>
        <taxon>Volvocaceae</taxon>
        <taxon>Volvox</taxon>
    </lineage>
</organism>
<gene>
    <name evidence="2" type="ORF">VOLCADRAFT_97345</name>
</gene>
<dbReference type="EMBL" id="GL378381">
    <property type="protein sequence ID" value="EFJ42556.1"/>
    <property type="molecule type" value="Genomic_DNA"/>
</dbReference>
<proteinExistence type="predicted"/>
<dbReference type="AlphaFoldDB" id="D8UCI3"/>
<dbReference type="PANTHER" id="PTHR17985">
    <property type="entry name" value="SER/THR-RICH PROTEIN T10 IN DGCR REGION"/>
    <property type="match status" value="1"/>
</dbReference>
<dbReference type="InterPro" id="IPR008551">
    <property type="entry name" value="TANGO2"/>
</dbReference>
<reference evidence="2 3" key="1">
    <citation type="journal article" date="2010" name="Science">
        <title>Genomic analysis of organismal complexity in the multicellular green alga Volvox carteri.</title>
        <authorList>
            <person name="Prochnik S.E."/>
            <person name="Umen J."/>
            <person name="Nedelcu A.M."/>
            <person name="Hallmann A."/>
            <person name="Miller S.M."/>
            <person name="Nishii I."/>
            <person name="Ferris P."/>
            <person name="Kuo A."/>
            <person name="Mitros T."/>
            <person name="Fritz-Laylin L.K."/>
            <person name="Hellsten U."/>
            <person name="Chapman J."/>
            <person name="Simakov O."/>
            <person name="Rensing S.A."/>
            <person name="Terry A."/>
            <person name="Pangilinan J."/>
            <person name="Kapitonov V."/>
            <person name="Jurka J."/>
            <person name="Salamov A."/>
            <person name="Shapiro H."/>
            <person name="Schmutz J."/>
            <person name="Grimwood J."/>
            <person name="Lindquist E."/>
            <person name="Lucas S."/>
            <person name="Grigoriev I.V."/>
            <person name="Schmitt R."/>
            <person name="Kirk D."/>
            <person name="Rokhsar D.S."/>
        </authorList>
    </citation>
    <scope>NUCLEOTIDE SEQUENCE [LARGE SCALE GENOMIC DNA]</scope>
    <source>
        <strain evidence="3">f. Nagariensis / Eve</strain>
    </source>
</reference>
<evidence type="ECO:0000313" key="2">
    <source>
        <dbReference type="EMBL" id="EFJ42556.1"/>
    </source>
</evidence>
<dbReference type="Pfam" id="PF05742">
    <property type="entry name" value="TANGO2"/>
    <property type="match status" value="1"/>
</dbReference>
<dbReference type="GeneID" id="9619306"/>
<protein>
    <submittedName>
        <fullName evidence="2">Uncharacterized protein</fullName>
    </submittedName>
</protein>
<dbReference type="STRING" id="3068.D8UCI3"/>
<feature type="compositionally biased region" description="Basic and acidic residues" evidence="1">
    <location>
        <begin position="236"/>
        <end position="245"/>
    </location>
</feature>
<name>D8UCI3_VOLCA</name>
<dbReference type="PANTHER" id="PTHR17985:SF8">
    <property type="entry name" value="TRANSPORT AND GOLGI ORGANIZATION PROTEIN 2 HOMOLOG"/>
    <property type="match status" value="1"/>
</dbReference>
<accession>D8UCI3</accession>
<dbReference type="OrthoDB" id="191601at2759"/>
<keyword evidence="3" id="KW-1185">Reference proteome</keyword>